<dbReference type="InterPro" id="IPR036097">
    <property type="entry name" value="HisK_dim/P_sf"/>
</dbReference>
<accession>A0ABN6PGF5</accession>
<sequence length="581" mass="64496">MPYNVEIFPWSDNFATGIEKIDEQHRRLIDLLNVLVGHLAFQSDAPALGKIFDELKDYTAVHFSTEEAIWSAYFGDDAWAEWHRNAHGDFIGKLKDIKSRETEETADEVIEEIVQFLTHWLALHIIESDKRMAKVVLALPSGMSLAQAKDLADIEMSGATRVLIDTVMGMYDKLANRTIQLTREINRRIKAEAELRATQSELERLRDEAVAASLAKSAFLAHMSHEIRTPMSSILGLTHLLQGSIDNPEHLENLRSIVGSTRHLLGIINNVLDYSRLEAERMEIEEVPIHFDTLFDNVRSMLIDRVQAKRLELAVALDPALAQMQLMGDSMRISQILINYIGNAVKFTQQGSITLRSRLLDDQGERVKVRFEVTDTGVGISAENQARIFGAFEQAEVSTSRKFGGSGLGLAISKQLAQLMDGEVGVDSTPGQGSTFWFTASLKRDAPRASEPLATAAVPLRAGSQVLVADDNEINQLVAIHFLESAGLVVDVANDGREAIEKARSGRYDLILMDMQMPVMDGLQATREIRALGLGMPIIAMTANASEEDRRRCMASGMNDFTSKPIEPDLLYATLARWIPA</sequence>
<keyword evidence="12" id="KW-1185">Reference proteome</keyword>
<comment type="similarity">
    <text evidence="2">Belongs to the hemerythrin family.</text>
</comment>
<organism evidence="11 12">
    <name type="scientific">Sphaerotilus microaerophilus</name>
    <dbReference type="NCBI Taxonomy" id="2914710"/>
    <lineage>
        <taxon>Bacteria</taxon>
        <taxon>Pseudomonadati</taxon>
        <taxon>Pseudomonadota</taxon>
        <taxon>Betaproteobacteria</taxon>
        <taxon>Burkholderiales</taxon>
        <taxon>Sphaerotilaceae</taxon>
        <taxon>Sphaerotilus</taxon>
    </lineage>
</organism>
<evidence type="ECO:0000256" key="3">
    <source>
        <dbReference type="ARBA" id="ARBA00012438"/>
    </source>
</evidence>
<dbReference type="InterPro" id="IPR011006">
    <property type="entry name" value="CheY-like_superfamily"/>
</dbReference>
<dbReference type="Pfam" id="PF00512">
    <property type="entry name" value="HisKA"/>
    <property type="match status" value="1"/>
</dbReference>
<dbReference type="InterPro" id="IPR004358">
    <property type="entry name" value="Sig_transdc_His_kin-like_C"/>
</dbReference>
<dbReference type="SUPFAM" id="SSF47384">
    <property type="entry name" value="Homodimeric domain of signal transducing histidine kinase"/>
    <property type="match status" value="1"/>
</dbReference>
<feature type="modified residue" description="4-aspartylphosphate" evidence="7">
    <location>
        <position position="514"/>
    </location>
</feature>
<dbReference type="PANTHER" id="PTHR45339">
    <property type="entry name" value="HYBRID SIGNAL TRANSDUCTION HISTIDINE KINASE J"/>
    <property type="match status" value="1"/>
</dbReference>
<keyword evidence="8" id="KW-0175">Coiled coil</keyword>
<dbReference type="SUPFAM" id="SSF55874">
    <property type="entry name" value="ATPase domain of HSP90 chaperone/DNA topoisomerase II/histidine kinase"/>
    <property type="match status" value="1"/>
</dbReference>
<dbReference type="SUPFAM" id="SSF47188">
    <property type="entry name" value="Hemerythrin-like"/>
    <property type="match status" value="1"/>
</dbReference>
<feature type="coiled-coil region" evidence="8">
    <location>
        <begin position="188"/>
        <end position="215"/>
    </location>
</feature>
<evidence type="ECO:0000259" key="10">
    <source>
        <dbReference type="PROSITE" id="PS50110"/>
    </source>
</evidence>
<evidence type="ECO:0000256" key="7">
    <source>
        <dbReference type="PROSITE-ProRule" id="PRU00169"/>
    </source>
</evidence>
<proteinExistence type="inferred from homology"/>
<evidence type="ECO:0000256" key="4">
    <source>
        <dbReference type="ARBA" id="ARBA00022553"/>
    </source>
</evidence>
<evidence type="ECO:0000313" key="11">
    <source>
        <dbReference type="EMBL" id="BDI04086.1"/>
    </source>
</evidence>
<keyword evidence="4 7" id="KW-0597">Phosphoprotein</keyword>
<dbReference type="NCBIfam" id="TIGR02481">
    <property type="entry name" value="hemeryth_dom"/>
    <property type="match status" value="1"/>
</dbReference>
<dbReference type="Gene3D" id="1.20.120.50">
    <property type="entry name" value="Hemerythrin-like"/>
    <property type="match status" value="1"/>
</dbReference>
<dbReference type="InterPro" id="IPR003594">
    <property type="entry name" value="HATPase_dom"/>
</dbReference>
<dbReference type="InterPro" id="IPR036890">
    <property type="entry name" value="HATPase_C_sf"/>
</dbReference>
<name>A0ABN6PGF5_9BURK</name>
<dbReference type="InterPro" id="IPR035938">
    <property type="entry name" value="Hemerythrin-like_sf"/>
</dbReference>
<dbReference type="Pfam" id="PF01814">
    <property type="entry name" value="Hemerythrin"/>
    <property type="match status" value="1"/>
</dbReference>
<dbReference type="Gene3D" id="1.10.287.130">
    <property type="match status" value="1"/>
</dbReference>
<keyword evidence="6" id="KW-0408">Iron</keyword>
<comment type="catalytic activity">
    <reaction evidence="1">
        <text>ATP + protein L-histidine = ADP + protein N-phospho-L-histidine.</text>
        <dbReference type="EC" id="2.7.13.3"/>
    </reaction>
</comment>
<dbReference type="Gene3D" id="3.30.565.10">
    <property type="entry name" value="Histidine kinase-like ATPase, C-terminal domain"/>
    <property type="match status" value="1"/>
</dbReference>
<dbReference type="SMART" id="SM00387">
    <property type="entry name" value="HATPase_c"/>
    <property type="match status" value="1"/>
</dbReference>
<dbReference type="EC" id="2.7.13.3" evidence="3"/>
<evidence type="ECO:0000313" key="12">
    <source>
        <dbReference type="Proteomes" id="UP001057498"/>
    </source>
</evidence>
<dbReference type="Pfam" id="PF02518">
    <property type="entry name" value="HATPase_c"/>
    <property type="match status" value="1"/>
</dbReference>
<dbReference type="InterPro" id="IPR012827">
    <property type="entry name" value="Hemerythrin_metal-bd"/>
</dbReference>
<dbReference type="CDD" id="cd17546">
    <property type="entry name" value="REC_hyHK_CKI1_RcsC-like"/>
    <property type="match status" value="1"/>
</dbReference>
<dbReference type="SMART" id="SM00448">
    <property type="entry name" value="REC"/>
    <property type="match status" value="1"/>
</dbReference>
<dbReference type="PROSITE" id="PS50110">
    <property type="entry name" value="RESPONSE_REGULATORY"/>
    <property type="match status" value="1"/>
</dbReference>
<protein>
    <recommendedName>
        <fullName evidence="3">histidine kinase</fullName>
        <ecNumber evidence="3">2.7.13.3</ecNumber>
    </recommendedName>
</protein>
<dbReference type="CDD" id="cd16922">
    <property type="entry name" value="HATPase_EvgS-ArcB-TorS-like"/>
    <property type="match status" value="1"/>
</dbReference>
<gene>
    <name evidence="11" type="ORF">CATMQ487_10560</name>
</gene>
<dbReference type="Proteomes" id="UP001057498">
    <property type="component" value="Chromosome"/>
</dbReference>
<dbReference type="Pfam" id="PF00072">
    <property type="entry name" value="Response_reg"/>
    <property type="match status" value="1"/>
</dbReference>
<dbReference type="InterPro" id="IPR012312">
    <property type="entry name" value="Hemerythrin-like"/>
</dbReference>
<evidence type="ECO:0000256" key="5">
    <source>
        <dbReference type="ARBA" id="ARBA00022723"/>
    </source>
</evidence>
<dbReference type="Gene3D" id="3.40.50.2300">
    <property type="match status" value="1"/>
</dbReference>
<dbReference type="InterPro" id="IPR001789">
    <property type="entry name" value="Sig_transdc_resp-reg_receiver"/>
</dbReference>
<feature type="domain" description="Response regulatory" evidence="10">
    <location>
        <begin position="465"/>
        <end position="579"/>
    </location>
</feature>
<dbReference type="PRINTS" id="PR00344">
    <property type="entry name" value="BCTRLSENSOR"/>
</dbReference>
<evidence type="ECO:0000256" key="6">
    <source>
        <dbReference type="ARBA" id="ARBA00023004"/>
    </source>
</evidence>
<dbReference type="CDD" id="cd00082">
    <property type="entry name" value="HisKA"/>
    <property type="match status" value="1"/>
</dbReference>
<dbReference type="NCBIfam" id="NF033749">
    <property type="entry name" value="bact_hemeryth"/>
    <property type="match status" value="1"/>
</dbReference>
<reference evidence="11" key="1">
    <citation type="submission" date="2022-04" db="EMBL/GenBank/DDBJ databases">
        <title>Whole genome sequence of Sphaerotilus sp. FB-5.</title>
        <authorList>
            <person name="Takeda M."/>
            <person name="Narihara S."/>
            <person name="Akimoto M."/>
            <person name="Akimoto R."/>
            <person name="Nishiyashiki S."/>
            <person name="Murakami T."/>
        </authorList>
    </citation>
    <scope>NUCLEOTIDE SEQUENCE</scope>
    <source>
        <strain evidence="11">FB-5</strain>
    </source>
</reference>
<dbReference type="PROSITE" id="PS50109">
    <property type="entry name" value="HIS_KIN"/>
    <property type="match status" value="1"/>
</dbReference>
<dbReference type="SUPFAM" id="SSF52172">
    <property type="entry name" value="CheY-like"/>
    <property type="match status" value="1"/>
</dbReference>
<feature type="domain" description="Histidine kinase" evidence="9">
    <location>
        <begin position="222"/>
        <end position="444"/>
    </location>
</feature>
<dbReference type="EMBL" id="AP025730">
    <property type="protein sequence ID" value="BDI04086.1"/>
    <property type="molecule type" value="Genomic_DNA"/>
</dbReference>
<dbReference type="SMART" id="SM00388">
    <property type="entry name" value="HisKA"/>
    <property type="match status" value="1"/>
</dbReference>
<dbReference type="InterPro" id="IPR005467">
    <property type="entry name" value="His_kinase_dom"/>
</dbReference>
<evidence type="ECO:0000256" key="2">
    <source>
        <dbReference type="ARBA" id="ARBA00010587"/>
    </source>
</evidence>
<dbReference type="PANTHER" id="PTHR45339:SF5">
    <property type="entry name" value="HISTIDINE KINASE"/>
    <property type="match status" value="1"/>
</dbReference>
<evidence type="ECO:0000259" key="9">
    <source>
        <dbReference type="PROSITE" id="PS50109"/>
    </source>
</evidence>
<evidence type="ECO:0000256" key="8">
    <source>
        <dbReference type="SAM" id="Coils"/>
    </source>
</evidence>
<dbReference type="CDD" id="cd12107">
    <property type="entry name" value="Hemerythrin"/>
    <property type="match status" value="1"/>
</dbReference>
<keyword evidence="5" id="KW-0479">Metal-binding</keyword>
<dbReference type="InterPro" id="IPR003661">
    <property type="entry name" value="HisK_dim/P_dom"/>
</dbReference>
<evidence type="ECO:0000256" key="1">
    <source>
        <dbReference type="ARBA" id="ARBA00000085"/>
    </source>
</evidence>